<dbReference type="InterPro" id="IPR032109">
    <property type="entry name" value="Big_3_5"/>
</dbReference>
<dbReference type="Gene3D" id="2.60.40.10">
    <property type="entry name" value="Immunoglobulins"/>
    <property type="match status" value="2"/>
</dbReference>
<organism evidence="3 4">
    <name type="scientific">Acidisarcina polymorpha</name>
    <dbReference type="NCBI Taxonomy" id="2211140"/>
    <lineage>
        <taxon>Bacteria</taxon>
        <taxon>Pseudomonadati</taxon>
        <taxon>Acidobacteriota</taxon>
        <taxon>Terriglobia</taxon>
        <taxon>Terriglobales</taxon>
        <taxon>Acidobacteriaceae</taxon>
        <taxon>Acidisarcina</taxon>
    </lineage>
</organism>
<dbReference type="InterPro" id="IPR013783">
    <property type="entry name" value="Ig-like_fold"/>
</dbReference>
<gene>
    <name evidence="3" type="ORF">ACPOL_1611</name>
</gene>
<reference evidence="3 4" key="1">
    <citation type="journal article" date="2018" name="Front. Microbiol.">
        <title>Hydrolytic Capabilities as a Key to Environmental Success: Chitinolytic and Cellulolytic Acidobacteria From Acidic Sub-arctic Soils and Boreal Peatlands.</title>
        <authorList>
            <person name="Belova S.E."/>
            <person name="Ravin N.V."/>
            <person name="Pankratov T.A."/>
            <person name="Rakitin A.L."/>
            <person name="Ivanova A.A."/>
            <person name="Beletsky A.V."/>
            <person name="Mardanov A.V."/>
            <person name="Sinninghe Damste J.S."/>
            <person name="Dedysh S.N."/>
        </authorList>
    </citation>
    <scope>NUCLEOTIDE SEQUENCE [LARGE SCALE GENOMIC DNA]</scope>
    <source>
        <strain evidence="3 4">SBC82</strain>
    </source>
</reference>
<dbReference type="InterPro" id="IPR059177">
    <property type="entry name" value="GH29D-like_dom"/>
</dbReference>
<feature type="domain" description="GH29D-like beta-sandwich" evidence="1">
    <location>
        <begin position="94"/>
        <end position="157"/>
    </location>
</feature>
<evidence type="ECO:0000259" key="1">
    <source>
        <dbReference type="Pfam" id="PF13290"/>
    </source>
</evidence>
<dbReference type="Pfam" id="PF13290">
    <property type="entry name" value="CHB_HEX_C_1"/>
    <property type="match status" value="1"/>
</dbReference>
<dbReference type="KEGG" id="abas:ACPOL_1611"/>
<dbReference type="Proteomes" id="UP000253606">
    <property type="component" value="Chromosome"/>
</dbReference>
<dbReference type="AlphaFoldDB" id="A0A2Z5FWS2"/>
<sequence>MGSPVTFTADVTPVEGSGVPTGTIRFLINNVTAAEVALDETGKASYMTSSLPIGIDNIVMATYLGAPGQYQASNYTVVETTLGKVATPTFPRIGGTYFLPVPVVMETKTPGASIYYTVDGPTPTSKSKIYTGTYVAYTTQTIKAIAILNGEDSAVATATFTIDPSAIRTRTTLMSSANPAVAGDTVTFTAVVSGASGSTPTGPVVFKDNGKIIGTVSLTDGAAAFKTSALSAGTHQIAAVYAGSASDANSQAIVNQQMNPK</sequence>
<protein>
    <submittedName>
        <fullName evidence="3">Cell surface protein</fullName>
    </submittedName>
</protein>
<dbReference type="EMBL" id="CP030840">
    <property type="protein sequence ID" value="AXC10957.1"/>
    <property type="molecule type" value="Genomic_DNA"/>
</dbReference>
<dbReference type="Pfam" id="PF16640">
    <property type="entry name" value="Big_3_5"/>
    <property type="match status" value="2"/>
</dbReference>
<accession>A0A2Z5FWS2</accession>
<name>A0A2Z5FWS2_9BACT</name>
<evidence type="ECO:0000313" key="4">
    <source>
        <dbReference type="Proteomes" id="UP000253606"/>
    </source>
</evidence>
<proteinExistence type="predicted"/>
<feature type="domain" description="Bacterial Ig-like" evidence="2">
    <location>
        <begin position="175"/>
        <end position="252"/>
    </location>
</feature>
<evidence type="ECO:0000259" key="2">
    <source>
        <dbReference type="Pfam" id="PF16640"/>
    </source>
</evidence>
<evidence type="ECO:0000313" key="3">
    <source>
        <dbReference type="EMBL" id="AXC10957.1"/>
    </source>
</evidence>
<keyword evidence="4" id="KW-1185">Reference proteome</keyword>
<feature type="domain" description="Bacterial Ig-like" evidence="2">
    <location>
        <begin position="2"/>
        <end position="81"/>
    </location>
</feature>